<dbReference type="Proteomes" id="UP000186553">
    <property type="component" value="Unassembled WGS sequence"/>
</dbReference>
<evidence type="ECO:0000313" key="1">
    <source>
        <dbReference type="EMBL" id="ODA13821.1"/>
    </source>
</evidence>
<comment type="caution">
    <text evidence="1">The sequence shown here is derived from an EMBL/GenBank/DDBJ whole genome shotgun (WGS) entry which is preliminary data.</text>
</comment>
<protein>
    <recommendedName>
        <fullName evidence="3">Lipoprotein</fullName>
    </recommendedName>
</protein>
<reference evidence="1 2" key="1">
    <citation type="submission" date="2016-07" db="EMBL/GenBank/DDBJ databases">
        <title>Acinetobacter sp. ANC 4603.</title>
        <authorList>
            <person name="Radolfova-Krizova L."/>
            <person name="Nemec A."/>
        </authorList>
    </citation>
    <scope>NUCLEOTIDE SEQUENCE [LARGE SCALE GENOMIC DNA]</scope>
    <source>
        <strain evidence="1 2">ANC 4603</strain>
    </source>
</reference>
<dbReference type="AlphaFoldDB" id="A0A1C3CYJ2"/>
<gene>
    <name evidence="1" type="ORF">BBP83_05540</name>
</gene>
<organism evidence="1 2">
    <name type="scientific">Acinetobacter celticus</name>
    <dbReference type="NCBI Taxonomy" id="1891224"/>
    <lineage>
        <taxon>Bacteria</taxon>
        <taxon>Pseudomonadati</taxon>
        <taxon>Pseudomonadota</taxon>
        <taxon>Gammaproteobacteria</taxon>
        <taxon>Moraxellales</taxon>
        <taxon>Moraxellaceae</taxon>
        <taxon>Acinetobacter</taxon>
    </lineage>
</organism>
<accession>A0A1C3CYJ2</accession>
<evidence type="ECO:0008006" key="3">
    <source>
        <dbReference type="Google" id="ProtNLM"/>
    </source>
</evidence>
<dbReference type="NCBIfam" id="NF038215">
    <property type="entry name" value="acineto_lipo_PV"/>
    <property type="match status" value="1"/>
</dbReference>
<dbReference type="PROSITE" id="PS51257">
    <property type="entry name" value="PROKAR_LIPOPROTEIN"/>
    <property type="match status" value="1"/>
</dbReference>
<proteinExistence type="predicted"/>
<evidence type="ECO:0000313" key="2">
    <source>
        <dbReference type="Proteomes" id="UP000186553"/>
    </source>
</evidence>
<keyword evidence="2" id="KW-1185">Reference proteome</keyword>
<dbReference type="STRING" id="1891224.BBP83_05540"/>
<sequence length="63" mass="7034">MKNLSATIMTCLVFTLAGCDVKDDLNKPKTQVRTMIIGGMPASEQDYKIPNNKVILAEHIQRE</sequence>
<dbReference type="RefSeq" id="WP_068886691.1">
    <property type="nucleotide sequence ID" value="NZ_CBCRUU010000001.1"/>
</dbReference>
<dbReference type="EMBL" id="MBDL01000008">
    <property type="protein sequence ID" value="ODA13821.1"/>
    <property type="molecule type" value="Genomic_DNA"/>
</dbReference>
<dbReference type="OrthoDB" id="6713426at2"/>
<name>A0A1C3CYJ2_9GAMM</name>